<organism evidence="1 2">
    <name type="scientific">Nicotiana tabacum</name>
    <name type="common">Common tobacco</name>
    <dbReference type="NCBI Taxonomy" id="4097"/>
    <lineage>
        <taxon>Eukaryota</taxon>
        <taxon>Viridiplantae</taxon>
        <taxon>Streptophyta</taxon>
        <taxon>Embryophyta</taxon>
        <taxon>Tracheophyta</taxon>
        <taxon>Spermatophyta</taxon>
        <taxon>Magnoliopsida</taxon>
        <taxon>eudicotyledons</taxon>
        <taxon>Gunneridae</taxon>
        <taxon>Pentapetalae</taxon>
        <taxon>asterids</taxon>
        <taxon>lamiids</taxon>
        <taxon>Solanales</taxon>
        <taxon>Solanaceae</taxon>
        <taxon>Nicotianoideae</taxon>
        <taxon>Nicotianeae</taxon>
        <taxon>Nicotiana</taxon>
    </lineage>
</organism>
<evidence type="ECO:0000313" key="1">
    <source>
        <dbReference type="Proteomes" id="UP000790787"/>
    </source>
</evidence>
<keyword evidence="1" id="KW-1185">Reference proteome</keyword>
<proteinExistence type="predicted"/>
<gene>
    <name evidence="2" type="primary">LOC107791410</name>
</gene>
<protein>
    <submittedName>
        <fullName evidence="2">Uncharacterized protein LOC107791410</fullName>
    </submittedName>
</protein>
<reference evidence="2" key="2">
    <citation type="submission" date="2025-08" db="UniProtKB">
        <authorList>
            <consortium name="RefSeq"/>
        </authorList>
    </citation>
    <scope>IDENTIFICATION</scope>
    <source>
        <tissue evidence="2">Leaf</tissue>
    </source>
</reference>
<dbReference type="Proteomes" id="UP000790787">
    <property type="component" value="Chromosome 22"/>
</dbReference>
<evidence type="ECO:0000313" key="2">
    <source>
        <dbReference type="RefSeq" id="XP_075100682.1"/>
    </source>
</evidence>
<name>A0AC58TTZ7_TOBAC</name>
<reference evidence="1" key="1">
    <citation type="journal article" date="2014" name="Nat. Commun.">
        <title>The tobacco genome sequence and its comparison with those of tomato and potato.</title>
        <authorList>
            <person name="Sierro N."/>
            <person name="Battey J.N."/>
            <person name="Ouadi S."/>
            <person name="Bakaher N."/>
            <person name="Bovet L."/>
            <person name="Willig A."/>
            <person name="Goepfert S."/>
            <person name="Peitsch M.C."/>
            <person name="Ivanov N.V."/>
        </authorList>
    </citation>
    <scope>NUCLEOTIDE SEQUENCE [LARGE SCALE GENOMIC DNA]</scope>
</reference>
<sequence>MDIDERLTALERAYAARIMVSEQKAQVVKEEGLRTPMKRKQITDSKIIESELASFSQQRKIEELEAQLEEAEDIVSDLTNELREVQAELERVYNKEKEGKKSQDHDITTPGELPKENTIVLAPES</sequence>
<dbReference type="RefSeq" id="XP_075100682.1">
    <property type="nucleotide sequence ID" value="XM_075244581.1"/>
</dbReference>
<accession>A0AC58TTZ7</accession>